<keyword evidence="4" id="KW-0167">Capsid protein</keyword>
<sequence length="1133" mass="131248">MATEFSLAVVRLDRKYHQDRLMNSFDVIVETSNTSANQSVEWDIENEAIRRGIFCWNAKTAIDVTVNGLPGKDSYVSVPKAIDSVLGMISEANAEDHVLDTSRLSKEIEWDMNMQSQEWMISEDNWMIDRAKVQSVFGDIYAYPHHFETLSYLKMPIERQRCIHKDHEIFNENIFSTLHHITHNTIYMIDTSYKVIVLDQKPYRFPLGLICEYVVTKQLDEWKRGKFFSDSLIANEYNASNIAEKMIYIENDVEVDYNKDSQLQHKVHIIRMPKLNTLNNEAFVKTEHDDEYDNTDSKLIESPMIINNPIASDVQIKKLTYQNNKISVTHESNGIEDVQGSGANDVYANMLNRGNDVLRREVIKYTNVKYTESGVHTVGYGPLTVEGEVTSGVFEQWKRDDKMKDFVNFLQWEPQRKIDPNKLCYLFSDYSRKHPSANVAYKDDDEICAKFRLTLNALYNNGEDKAEVASGYGEGWTIDPIDVEAFANIDKVSQPAYKKNTAKLGIVIASVMGGIITELCPIHAIRGAFLLANKMYGNVYNLLEETFKWRIWIAEKRPGWFKQNNERISPLVRFDVYRATFKKGWSGVSWQFYWDDDLYVKAEGGYPFYQEEVINSCKFEEDKVIKYVQDVINTDDWSAVHVEIDNLLNDEGQFRAKDVLNDFYLDKYRVLVTPWYYGVKVYYNVIANCCYKCVPVTANDATPSNKNQFKHSGGQRLLVPNNWFYPFQDQYDDIVICEGNSLSNVRQPRGRLERTYIDSIAQNSDYRDYVGKDEVDIVDTGCPIAYTTSYVIWFYYVRLFNIYVNFFPIDVRKKFQKNDDDIPVFPNFKMYQNGFTDNIKSLNEAVYQLFIDAYGAKELRSTEKNVWIKRYQTTSGEVKLKLIKDAIPALYNQLVGEGDLLDNYFVINFLLLLSVTSTNTAIDEDVYVPICYCRSKQLSIFSVKITSTRKSNIMSQFICYLTRFYGLAAHSNWKGADDVTRLLRRKAIEYYVGKCIVNLVPDMLTRQTKHQNINLWIGTKCDGFSDVLIFYQAITHPRASYFVLCLCPYNTNLTTLKIELFKMLSSSSHTSSGFVIIRIKKDHVLDIHVEGDLHARQLRRNFWGLNHDVVLIKSKGKVFGNKHLVTKLMNIQS</sequence>
<keyword evidence="5" id="KW-0946">Virion</keyword>
<dbReference type="GO" id="GO:0005198">
    <property type="term" value="F:structural molecule activity"/>
    <property type="evidence" value="ECO:0007669"/>
    <property type="project" value="InterPro"/>
</dbReference>
<dbReference type="GO" id="GO:0039625">
    <property type="term" value="C:viral inner capsid"/>
    <property type="evidence" value="ECO:0007669"/>
    <property type="project" value="UniProtKB-KW"/>
</dbReference>
<dbReference type="Proteomes" id="UP000101776">
    <property type="component" value="Genome"/>
</dbReference>
<evidence type="ECO:0000256" key="1">
    <source>
        <dbReference type="ARBA" id="ARBA00004328"/>
    </source>
</evidence>
<evidence type="ECO:0000256" key="4">
    <source>
        <dbReference type="ARBA" id="ARBA00022561"/>
    </source>
</evidence>
<comment type="similarity">
    <text evidence="2">Belongs to the orbivirus VP2 family.</text>
</comment>
<dbReference type="InterPro" id="IPR001742">
    <property type="entry name" value="Capsid_VP2_Orbivir"/>
</dbReference>
<evidence type="ECO:0000256" key="5">
    <source>
        <dbReference type="ARBA" id="ARBA00022844"/>
    </source>
</evidence>
<evidence type="ECO:0000256" key="6">
    <source>
        <dbReference type="ARBA" id="ARBA00022996"/>
    </source>
</evidence>
<organism evidence="7 8">
    <name type="scientific">Changuinola virus</name>
    <dbReference type="NCBI Taxonomy" id="40052"/>
    <lineage>
        <taxon>Viruses</taxon>
        <taxon>Riboviria</taxon>
        <taxon>Orthornavirae</taxon>
        <taxon>Duplornaviricota</taxon>
        <taxon>Resentoviricetes</taxon>
        <taxon>Reovirales</taxon>
        <taxon>Sedoreoviridae</taxon>
        <taxon>Orbivirus</taxon>
        <taxon>Orbivirus changuinolaense</taxon>
    </lineage>
</organism>
<evidence type="ECO:0000256" key="3">
    <source>
        <dbReference type="ARBA" id="ARBA00015347"/>
    </source>
</evidence>
<reference evidence="7 8" key="1">
    <citation type="journal article" date="2014" name="J. Gen. Virol.">
        <title>Genetic and biological characterization of selected Changuinola viruses (Reoviridae, Orbivirus) from Brazil.</title>
        <authorList>
            <person name="Silva S.P."/>
            <person name="Dilcher M."/>
            <person name="Weber F."/>
            <person name="Hufert F.T."/>
            <person name="Weidmann M."/>
            <person name="Cardoso J.F."/>
            <person name="Carvalho V.L."/>
            <person name="Chiang J.O."/>
            <person name="Martins L.C."/>
            <person name="Lima C.P."/>
            <person name="Da Silva D.E."/>
            <person name="Vianez-Junior J.L."/>
            <person name="Popov V.L."/>
            <person name="Travassos da Rosa A.P."/>
            <person name="Tesh R.B."/>
            <person name="Vasconcelos P.F."/>
            <person name="Nunes M.R."/>
        </authorList>
    </citation>
    <scope>NUCLEOTIDE SEQUENCE [LARGE SCALE GENOMIC DNA]</scope>
    <source>
        <strain evidence="7">CGLV/BE AR 385278</strain>
    </source>
</reference>
<dbReference type="Pfam" id="PF00898">
    <property type="entry name" value="Orbi_VP2"/>
    <property type="match status" value="1"/>
</dbReference>
<evidence type="ECO:0000256" key="2">
    <source>
        <dbReference type="ARBA" id="ARBA00008722"/>
    </source>
</evidence>
<protein>
    <recommendedName>
        <fullName evidence="3">Outer capsid protein VP2</fullName>
    </recommendedName>
</protein>
<accession>U5YL21</accession>
<keyword evidence="6" id="KW-1153">Inner capsid protein</keyword>
<gene>
    <name evidence="7" type="ORF">CGLV_VP2</name>
</gene>
<proteinExistence type="inferred from homology"/>
<evidence type="ECO:0000313" key="8">
    <source>
        <dbReference type="Proteomes" id="UP000101776"/>
    </source>
</evidence>
<name>U5YL21_9REOV</name>
<dbReference type="EMBL" id="KF690602">
    <property type="protein sequence ID" value="AGZ91907.1"/>
    <property type="molecule type" value="Genomic_RNA"/>
</dbReference>
<comment type="subcellular location">
    <subcellularLocation>
        <location evidence="1">Virion</location>
    </subcellularLocation>
</comment>
<evidence type="ECO:0000313" key="7">
    <source>
        <dbReference type="EMBL" id="AGZ91907.1"/>
    </source>
</evidence>